<evidence type="ECO:0000256" key="3">
    <source>
        <dbReference type="ARBA" id="ARBA00022679"/>
    </source>
</evidence>
<dbReference type="GO" id="GO:0005524">
    <property type="term" value="F:ATP binding"/>
    <property type="evidence" value="ECO:0007669"/>
    <property type="project" value="UniProtKB-KW"/>
</dbReference>
<keyword evidence="3" id="KW-0808">Transferase</keyword>
<dbReference type="InterPro" id="IPR000550">
    <property type="entry name" value="Hppk"/>
</dbReference>
<protein>
    <recommendedName>
        <fullName evidence="2">2-amino-4-hydroxy-6-hydroxymethyldihydropteridine diphosphokinase</fullName>
        <ecNumber evidence="2">2.7.6.3</ecNumber>
    </recommendedName>
</protein>
<dbReference type="GO" id="GO:0046656">
    <property type="term" value="P:folic acid biosynthetic process"/>
    <property type="evidence" value="ECO:0007669"/>
    <property type="project" value="UniProtKB-KW"/>
</dbReference>
<sequence length="159" mass="18617">MHKVFLALGANVGNRERNINLSIKLLKEKIKNVRLAPIYESKAVGYKDQANFLNTALLGFTALSPLELLDFIKKVEKKVGRIKRFKWGPREIDIDILFYENLIYKEDKLQIPHPRLHERDFVLQPLLDLEPQFEHPVFKKTVKKLLEESSQVKSIIQRI</sequence>
<evidence type="ECO:0000256" key="7">
    <source>
        <dbReference type="ARBA" id="ARBA00022909"/>
    </source>
</evidence>
<feature type="domain" description="7,8-dihydro-6-hydroxymethylpterin-pyrophosphokinase" evidence="8">
    <location>
        <begin position="86"/>
        <end position="97"/>
    </location>
</feature>
<evidence type="ECO:0000256" key="4">
    <source>
        <dbReference type="ARBA" id="ARBA00022741"/>
    </source>
</evidence>
<dbReference type="Gene3D" id="3.30.70.560">
    <property type="entry name" value="7,8-Dihydro-6-hydroxymethylpterin-pyrophosphokinase HPPK"/>
    <property type="match status" value="1"/>
</dbReference>
<proteinExistence type="predicted"/>
<accession>A0A1F5KKH5</accession>
<dbReference type="UniPathway" id="UPA00077">
    <property type="reaction ID" value="UER00155"/>
</dbReference>
<name>A0A1F5KKH5_9BACT</name>
<keyword evidence="5 9" id="KW-0418">Kinase</keyword>
<evidence type="ECO:0000256" key="5">
    <source>
        <dbReference type="ARBA" id="ARBA00022777"/>
    </source>
</evidence>
<dbReference type="Proteomes" id="UP000177328">
    <property type="component" value="Unassembled WGS sequence"/>
</dbReference>
<keyword evidence="6" id="KW-0067">ATP-binding</keyword>
<dbReference type="NCBIfam" id="TIGR01498">
    <property type="entry name" value="folK"/>
    <property type="match status" value="1"/>
</dbReference>
<evidence type="ECO:0000259" key="8">
    <source>
        <dbReference type="PROSITE" id="PS00794"/>
    </source>
</evidence>
<dbReference type="AlphaFoldDB" id="A0A1F5KKH5"/>
<organism evidence="9 10">
    <name type="scientific">Candidatus Daviesbacteria bacterium RIFCSPHIGHO2_02_FULL_43_12</name>
    <dbReference type="NCBI Taxonomy" id="1797776"/>
    <lineage>
        <taxon>Bacteria</taxon>
        <taxon>Candidatus Daviesiibacteriota</taxon>
    </lineage>
</organism>
<dbReference type="PANTHER" id="PTHR43071:SF1">
    <property type="entry name" value="2-AMINO-4-HYDROXY-6-HYDROXYMETHYLDIHYDROPTERIDINE PYROPHOSPHOKINASE"/>
    <property type="match status" value="1"/>
</dbReference>
<dbReference type="CDD" id="cd00483">
    <property type="entry name" value="HPPK"/>
    <property type="match status" value="1"/>
</dbReference>
<comment type="caution">
    <text evidence="9">The sequence shown here is derived from an EMBL/GenBank/DDBJ whole genome shotgun (WGS) entry which is preliminary data.</text>
</comment>
<dbReference type="GO" id="GO:0046654">
    <property type="term" value="P:tetrahydrofolate biosynthetic process"/>
    <property type="evidence" value="ECO:0007669"/>
    <property type="project" value="UniProtKB-UniPathway"/>
</dbReference>
<dbReference type="GO" id="GO:0016301">
    <property type="term" value="F:kinase activity"/>
    <property type="evidence" value="ECO:0007669"/>
    <property type="project" value="UniProtKB-KW"/>
</dbReference>
<reference evidence="9 10" key="1">
    <citation type="journal article" date="2016" name="Nat. Commun.">
        <title>Thousands of microbial genomes shed light on interconnected biogeochemical processes in an aquifer system.</title>
        <authorList>
            <person name="Anantharaman K."/>
            <person name="Brown C.T."/>
            <person name="Hug L.A."/>
            <person name="Sharon I."/>
            <person name="Castelle C.J."/>
            <person name="Probst A.J."/>
            <person name="Thomas B.C."/>
            <person name="Singh A."/>
            <person name="Wilkins M.J."/>
            <person name="Karaoz U."/>
            <person name="Brodie E.L."/>
            <person name="Williams K.H."/>
            <person name="Hubbard S.S."/>
            <person name="Banfield J.F."/>
        </authorList>
    </citation>
    <scope>NUCLEOTIDE SEQUENCE [LARGE SCALE GENOMIC DNA]</scope>
</reference>
<dbReference type="GO" id="GO:0003848">
    <property type="term" value="F:2-amino-4-hydroxy-6-hydroxymethyldihydropteridine diphosphokinase activity"/>
    <property type="evidence" value="ECO:0007669"/>
    <property type="project" value="UniProtKB-EC"/>
</dbReference>
<evidence type="ECO:0000256" key="1">
    <source>
        <dbReference type="ARBA" id="ARBA00005051"/>
    </source>
</evidence>
<evidence type="ECO:0000256" key="2">
    <source>
        <dbReference type="ARBA" id="ARBA00013253"/>
    </source>
</evidence>
<evidence type="ECO:0000313" key="9">
    <source>
        <dbReference type="EMBL" id="OGE41437.1"/>
    </source>
</evidence>
<dbReference type="SUPFAM" id="SSF55083">
    <property type="entry name" value="6-hydroxymethyl-7,8-dihydropterin pyrophosphokinase, HPPK"/>
    <property type="match status" value="1"/>
</dbReference>
<evidence type="ECO:0000256" key="6">
    <source>
        <dbReference type="ARBA" id="ARBA00022840"/>
    </source>
</evidence>
<dbReference type="EC" id="2.7.6.3" evidence="2"/>
<comment type="pathway">
    <text evidence="1">Cofactor biosynthesis; tetrahydrofolate biosynthesis; 2-amino-4-hydroxy-6-hydroxymethyl-7,8-dihydropteridine diphosphate from 7,8-dihydroneopterin triphosphate: step 4/4.</text>
</comment>
<keyword evidence="7" id="KW-0289">Folate biosynthesis</keyword>
<dbReference type="EMBL" id="MFDD01000002">
    <property type="protein sequence ID" value="OGE41437.1"/>
    <property type="molecule type" value="Genomic_DNA"/>
</dbReference>
<dbReference type="Pfam" id="PF01288">
    <property type="entry name" value="HPPK"/>
    <property type="match status" value="1"/>
</dbReference>
<dbReference type="PANTHER" id="PTHR43071">
    <property type="entry name" value="2-AMINO-4-HYDROXY-6-HYDROXYMETHYLDIHYDROPTERIDINE PYROPHOSPHOKINASE"/>
    <property type="match status" value="1"/>
</dbReference>
<gene>
    <name evidence="9" type="ORF">A3D25_02750</name>
</gene>
<keyword evidence="4" id="KW-0547">Nucleotide-binding</keyword>
<dbReference type="PROSITE" id="PS00794">
    <property type="entry name" value="HPPK"/>
    <property type="match status" value="1"/>
</dbReference>
<dbReference type="InterPro" id="IPR035907">
    <property type="entry name" value="Hppk_sf"/>
</dbReference>
<evidence type="ECO:0000313" key="10">
    <source>
        <dbReference type="Proteomes" id="UP000177328"/>
    </source>
</evidence>